<name>A0A834DLC4_9CHIR</name>
<dbReference type="Proteomes" id="UP000664940">
    <property type="component" value="Unassembled WGS sequence"/>
</dbReference>
<dbReference type="EMBL" id="JABVXQ010000012">
    <property type="protein sequence ID" value="KAF6084416.1"/>
    <property type="molecule type" value="Genomic_DNA"/>
</dbReference>
<evidence type="ECO:0000313" key="2">
    <source>
        <dbReference type="EMBL" id="KAF6084416.1"/>
    </source>
</evidence>
<feature type="region of interest" description="Disordered" evidence="1">
    <location>
        <begin position="79"/>
        <end position="107"/>
    </location>
</feature>
<reference evidence="2 3" key="1">
    <citation type="journal article" date="2020" name="Nature">
        <title>Six reference-quality genomes reveal evolution of bat adaptations.</title>
        <authorList>
            <person name="Jebb D."/>
            <person name="Huang Z."/>
            <person name="Pippel M."/>
            <person name="Hughes G.M."/>
            <person name="Lavrichenko K."/>
            <person name="Devanna P."/>
            <person name="Winkler S."/>
            <person name="Jermiin L.S."/>
            <person name="Skirmuntt E.C."/>
            <person name="Katzourakis A."/>
            <person name="Burkitt-Gray L."/>
            <person name="Ray D.A."/>
            <person name="Sullivan K.A.M."/>
            <person name="Roscito J.G."/>
            <person name="Kirilenko B.M."/>
            <person name="Davalos L.M."/>
            <person name="Corthals A.P."/>
            <person name="Power M.L."/>
            <person name="Jones G."/>
            <person name="Ransome R.D."/>
            <person name="Dechmann D.K.N."/>
            <person name="Locatelli A.G."/>
            <person name="Puechmaille S.J."/>
            <person name="Fedrigo O."/>
            <person name="Jarvis E.D."/>
            <person name="Hiller M."/>
            <person name="Vernes S.C."/>
            <person name="Myers E.W."/>
            <person name="Teeling E.C."/>
        </authorList>
    </citation>
    <scope>NUCLEOTIDE SEQUENCE [LARGE SCALE GENOMIC DNA]</scope>
    <source>
        <strain evidence="2">Bat1K_MPI-CBG_1</strain>
    </source>
</reference>
<organism evidence="2 3">
    <name type="scientific">Phyllostomus discolor</name>
    <name type="common">pale spear-nosed bat</name>
    <dbReference type="NCBI Taxonomy" id="89673"/>
    <lineage>
        <taxon>Eukaryota</taxon>
        <taxon>Metazoa</taxon>
        <taxon>Chordata</taxon>
        <taxon>Craniata</taxon>
        <taxon>Vertebrata</taxon>
        <taxon>Euteleostomi</taxon>
        <taxon>Mammalia</taxon>
        <taxon>Eutheria</taxon>
        <taxon>Laurasiatheria</taxon>
        <taxon>Chiroptera</taxon>
        <taxon>Yangochiroptera</taxon>
        <taxon>Phyllostomidae</taxon>
        <taxon>Phyllostominae</taxon>
        <taxon>Phyllostomus</taxon>
    </lineage>
</organism>
<evidence type="ECO:0000256" key="1">
    <source>
        <dbReference type="SAM" id="MobiDB-lite"/>
    </source>
</evidence>
<evidence type="ECO:0000313" key="3">
    <source>
        <dbReference type="Proteomes" id="UP000664940"/>
    </source>
</evidence>
<gene>
    <name evidence="2" type="ORF">HJG60_008678</name>
</gene>
<proteinExistence type="predicted"/>
<accession>A0A834DLC4</accession>
<sequence>MTFYCALWHKACVAYNKEIFGRKLENEGPLAWRNRMEVSACVHVRSCPQTRTEIDARSASGFAAQERRKKLATSRCCIPAPNNTPGRSGSPGGRKEHTSPLPTARRRETEARSWLCCTPRALHRAEAQLTLEELEVLGSPEGERGLKGLGDFWSVLQEGQLSERLKFQIPGFVSWGLERDI</sequence>
<protein>
    <submittedName>
        <fullName evidence="2">Uncharacterized protein</fullName>
    </submittedName>
</protein>
<comment type="caution">
    <text evidence="2">The sequence shown here is derived from an EMBL/GenBank/DDBJ whole genome shotgun (WGS) entry which is preliminary data.</text>
</comment>
<dbReference type="AlphaFoldDB" id="A0A834DLC4"/>